<dbReference type="Pfam" id="PF20155">
    <property type="entry name" value="TMP_3"/>
    <property type="match status" value="1"/>
</dbReference>
<dbReference type="Gene3D" id="1.10.287.1490">
    <property type="match status" value="1"/>
</dbReference>
<gene>
    <name evidence="5" type="ORF">vBPaeSS2019XI_015</name>
</gene>
<feature type="coiled-coil region" evidence="2">
    <location>
        <begin position="370"/>
        <end position="459"/>
    </location>
</feature>
<keyword evidence="1" id="KW-1245">Viral tail assembly</keyword>
<feature type="domain" description="Tape measure protein N-terminal" evidence="4">
    <location>
        <begin position="561"/>
        <end position="742"/>
    </location>
</feature>
<keyword evidence="6" id="KW-1185">Reference proteome</keyword>
<dbReference type="PANTHER" id="PTHR45615">
    <property type="entry name" value="MYOSIN HEAVY CHAIN, NON-MUSCLE"/>
    <property type="match status" value="1"/>
</dbReference>
<feature type="coiled-coil region" evidence="2">
    <location>
        <begin position="50"/>
        <end position="177"/>
    </location>
</feature>
<reference evidence="5 6" key="1">
    <citation type="submission" date="2019-10" db="EMBL/GenBank/DDBJ databases">
        <title>Genome of the temperate Pseudomonas aerugionosa phage vB_Pae-SS2019XI.</title>
        <authorList>
            <person name="Hammerl J.A."/>
            <person name="Jaeckel C."/>
            <person name="Schnehle S."/>
            <person name="Schmoger S."/>
        </authorList>
    </citation>
    <scope>NUCLEOTIDE SEQUENCE [LARGE SCALE GENOMIC DNA]</scope>
</reference>
<proteinExistence type="predicted"/>
<name>A0A6G6XGI6_9CAUD</name>
<accession>A0A6G6XGI6</accession>
<evidence type="ECO:0000256" key="3">
    <source>
        <dbReference type="SAM" id="MobiDB-lite"/>
    </source>
</evidence>
<evidence type="ECO:0000313" key="6">
    <source>
        <dbReference type="Proteomes" id="UP000502584"/>
    </source>
</evidence>
<keyword evidence="1" id="KW-1188">Viral release from host cell</keyword>
<evidence type="ECO:0000313" key="5">
    <source>
        <dbReference type="EMBL" id="QIG56893.1"/>
    </source>
</evidence>
<feature type="coiled-coil region" evidence="2">
    <location>
        <begin position="1032"/>
        <end position="1059"/>
    </location>
</feature>
<keyword evidence="2" id="KW-0175">Coiled coil</keyword>
<dbReference type="PANTHER" id="PTHR45615:SF66">
    <property type="entry name" value="CARD DOMAIN-CONTAINING PROTEIN"/>
    <property type="match status" value="1"/>
</dbReference>
<evidence type="ECO:0000256" key="2">
    <source>
        <dbReference type="SAM" id="Coils"/>
    </source>
</evidence>
<dbReference type="GO" id="GO:0098003">
    <property type="term" value="P:viral tail assembly"/>
    <property type="evidence" value="ECO:0007669"/>
    <property type="project" value="UniProtKB-KW"/>
</dbReference>
<evidence type="ECO:0000259" key="4">
    <source>
        <dbReference type="Pfam" id="PF20155"/>
    </source>
</evidence>
<dbReference type="InterPro" id="IPR013491">
    <property type="entry name" value="Tape_meas_N"/>
</dbReference>
<dbReference type="Proteomes" id="UP000502584">
    <property type="component" value="Segment"/>
</dbReference>
<dbReference type="EMBL" id="MN536026">
    <property type="protein sequence ID" value="QIG56893.1"/>
    <property type="molecule type" value="Genomic_DNA"/>
</dbReference>
<sequence>MTDQTRNVELVIRAKNLSKKTLDDVRKEIEAVNAAIDAQVDASKRGQGSLKDLDAVYRRLEDAMKSLVQQQALIKQFEAQSARLKELQDRLGAASTRLRDHQAAMEAAEKVTARQTSTQVRLTKAVERAEQAVANQSKRLADLRAQGEAAGLAMGDLERAQDQLLATGRELANVNARQAQTSDLVAANMANAERAARDLAAAQAFEAKAAVAARQVAESEYSQFWLRELAKREAEERRFQQVSVQMAERAAREKAEADAFQSKAAQAAQANRRQQAEREYAALFDAAEQRRTQAAAVAQLNEMADKATAAARGYTTLGAAGERLVQNNRALKNSLQQILDPAGAARSTLGGVEEEVNALASAIGRIEGPVQDARGQLRQLAEAQRALTTQASGIEAYQRQLQSLRDARAAFSAARGQVLQYAAAMRQAEAPTAEMESELRRLQSNLASASGQMQQQVARTRQMRSELQQAGVDTKNLAGAQERLTQAAKTSVQAVGQLSAAVKKYGNAAEDAAQDTNFFESNGRTTLSFFQRMRGELLALVAAYGGLQGAINLADQSVDAFNTKQGVQNQLALSVGNDAKAIGAEYEYIRQQADRIGIAFEGAAKGYAKFAAAATLAGRSRQEVRYVAETFMEVGRVANLTADDMNGVFKALEQIYSKGKIQAEELRGQLGDRLFGAFELAAAALKDQFPQLDKAMKDGLITSEQLVLIAEKYKETVAGQLPTAMQSLAANQARLNSAVFDFKVLIAESGFADEYGKLITKLSAFFRSDDGKKFAQDLSSLFGTVVQVLSVLLDHLDEVKLAVELAFGAKAAQLVAGLATSITSRLLPALVALQTELTATGLKGKGAAGLIQGAFGVLMAAMVGWQIGTYLSNEFAVVRKAGVVMVTALDEYFTKLKYSFKLLWSGFSGSAADALKQSFNDVVEFFQKTLRMFESGYKLAGLDDAAKSAASVAEKLGKIKLNVGGKPAELKKQLEEELAVIRQVRAEMLADIDKPAKGSTTPGAASATPRPDIATSKVVGGGGKDKEFEKLVKKRIALAEELTRALESAEAKIQRNEKLSLEQRLAAIDTEYQKVFRKIEQLSKLPGGAQIASEMRNTLSGYVEVLKKQETLKFNQEEMARREQRINSLLALRQQMLTTIAAQQKAGQIPQNKLKDAIAGVDAQVNPQIEQAVSAAQQFALANKEVFSDQTAMDTYLSKLKAISAGLVTVSTDLYSVDQVNQDIASGLTQGFDSFAEAIANGDDAVKALKNAFLQFAADFLKKIALMIVQQMILNALQASPIGGVVSGFVNGAVKHSGGLVGGTEGRTRSAPASWFASAPRYHTGGVAGLAPDEYPTILKKNEEVLTDDDPRNVLNGGLSGGKGGSVSAPQDVTVINTVDAESFVRQALATDSGKKLIMNVLSANRSELKTLVGR</sequence>
<protein>
    <submittedName>
        <fullName evidence="5">Tape measure protein</fullName>
    </submittedName>
</protein>
<organism evidence="5 6">
    <name type="scientific">Pseudomonas phage vB_Pae-SS2019XI</name>
    <dbReference type="NCBI Taxonomy" id="2660688"/>
    <lineage>
        <taxon>Viruses</taxon>
        <taxon>Duplodnaviria</taxon>
        <taxon>Heunggongvirae</taxon>
        <taxon>Uroviricota</taxon>
        <taxon>Caudoviricetes</taxon>
        <taxon>Casjensviridae</taxon>
        <taxon>Maxdohrnvirus</taxon>
        <taxon>Maxdohrnvirus SS2019XI</taxon>
    </lineage>
</organism>
<evidence type="ECO:0000256" key="1">
    <source>
        <dbReference type="ARBA" id="ARBA00022465"/>
    </source>
</evidence>
<feature type="region of interest" description="Disordered" evidence="3">
    <location>
        <begin position="992"/>
        <end position="1022"/>
    </location>
</feature>
<dbReference type="NCBIfam" id="TIGR02675">
    <property type="entry name" value="tape_meas_nterm"/>
    <property type="match status" value="1"/>
</dbReference>